<dbReference type="Gene3D" id="1.50.10.10">
    <property type="match status" value="1"/>
</dbReference>
<keyword evidence="2 3" id="KW-0413">Isomerase</keyword>
<dbReference type="GO" id="GO:0005975">
    <property type="term" value="P:carbohydrate metabolic process"/>
    <property type="evidence" value="ECO:0007669"/>
    <property type="project" value="InterPro"/>
</dbReference>
<reference evidence="3" key="1">
    <citation type="submission" date="2014-03" db="EMBL/GenBank/DDBJ databases">
        <title>Draft Genome Sequence of Mycobacterium cosmeticum DSM 44829.</title>
        <authorList>
            <person name="Croce O."/>
            <person name="Robert C."/>
            <person name="Raoult D."/>
            <person name="Drancourt M."/>
        </authorList>
    </citation>
    <scope>NUCLEOTIDE SEQUENCE [LARGE SCALE GENOMIC DNA]</scope>
    <source>
        <strain evidence="3">DSM 44829</strain>
    </source>
</reference>
<dbReference type="RefSeq" id="WP_036405027.1">
    <property type="nucleotide sequence ID" value="NZ_CCBB010000003.1"/>
</dbReference>
<reference evidence="3" key="2">
    <citation type="submission" date="2014-03" db="EMBL/GenBank/DDBJ databases">
        <authorList>
            <person name="Urmite Genomes"/>
        </authorList>
    </citation>
    <scope>NUCLEOTIDE SEQUENCE</scope>
    <source>
        <strain evidence="3">DSM 44829</strain>
    </source>
</reference>
<dbReference type="EMBL" id="CCBB010000003">
    <property type="protein sequence ID" value="CDO11468.1"/>
    <property type="molecule type" value="Genomic_DNA"/>
</dbReference>
<dbReference type="PANTHER" id="PTHR15108">
    <property type="entry name" value="N-ACYLGLUCOSAMINE-2-EPIMERASE"/>
    <property type="match status" value="1"/>
</dbReference>
<comment type="similarity">
    <text evidence="1">Belongs to the N-acylglucosamine 2-epimerase family.</text>
</comment>
<organism evidence="3 4">
    <name type="scientific">Mycolicibacterium cosmeticum</name>
    <dbReference type="NCBI Taxonomy" id="258533"/>
    <lineage>
        <taxon>Bacteria</taxon>
        <taxon>Bacillati</taxon>
        <taxon>Actinomycetota</taxon>
        <taxon>Actinomycetes</taxon>
        <taxon>Mycobacteriales</taxon>
        <taxon>Mycobacteriaceae</taxon>
        <taxon>Mycolicibacterium</taxon>
    </lineage>
</organism>
<proteinExistence type="inferred from homology"/>
<name>W9B0Z3_MYCCO</name>
<comment type="caution">
    <text evidence="3">The sequence shown here is derived from an EMBL/GenBank/DDBJ whole genome shotgun (WGS) entry which is preliminary data.</text>
</comment>
<dbReference type="eggNOG" id="COG2942">
    <property type="taxonomic scope" value="Bacteria"/>
</dbReference>
<dbReference type="InterPro" id="IPR010819">
    <property type="entry name" value="AGE/CE"/>
</dbReference>
<gene>
    <name evidence="3" type="primary">yihS</name>
    <name evidence="3" type="ORF">BN977_06310</name>
</gene>
<evidence type="ECO:0000313" key="4">
    <source>
        <dbReference type="Proteomes" id="UP000028870"/>
    </source>
</evidence>
<protein>
    <submittedName>
        <fullName evidence="3">Sugar isomerase YihS</fullName>
    </submittedName>
</protein>
<sequence>MSHGSELVSEVQKHWLLHEARRLVEFATGSVDPYGSIGWLDDQGGRQEGKPLQIYIGCRMTHVFSIGEALWPNHFRSHLEAGLSAIDSVFADPVHGGWFHSDDGQPAAYPKTAYDHAFVTLAAASAAARGITAGDRLLHRALHMLDEHFWDETQGLVREAFSRDWKLSEPYRGANSNMHAVEAFLAAADVTGDHTWRARALRIVDHIVNGWARPNNWRIVEHFDENWQPLLDYNIGDAAHPFRPYGATVGHGMEWARLCLQLQAATPGAESDWLVESATALYARAKADGWARDGADGFVYTVDWDGCPVVHERMHWVVAEATAAAAALHRVTGEHAYAEDFHNWWNYIRSYLLDRRHGSWHHELSRTNQPSRTVWCGKPDVYHALQACLLPQLPLRPSIALSVTPSLLG</sequence>
<dbReference type="STRING" id="258533.BN977_06310"/>
<accession>W9B0Z3</accession>
<keyword evidence="4" id="KW-1185">Reference proteome</keyword>
<dbReference type="SUPFAM" id="SSF48208">
    <property type="entry name" value="Six-hairpin glycosidases"/>
    <property type="match status" value="1"/>
</dbReference>
<dbReference type="InterPro" id="IPR012341">
    <property type="entry name" value="6hp_glycosidase-like_sf"/>
</dbReference>
<dbReference type="Proteomes" id="UP000028870">
    <property type="component" value="Unassembled WGS sequence"/>
</dbReference>
<dbReference type="InterPro" id="IPR008928">
    <property type="entry name" value="6-hairpin_glycosidase_sf"/>
</dbReference>
<evidence type="ECO:0000256" key="2">
    <source>
        <dbReference type="ARBA" id="ARBA00023235"/>
    </source>
</evidence>
<dbReference type="AlphaFoldDB" id="W9B0Z3"/>
<dbReference type="GO" id="GO:0016853">
    <property type="term" value="F:isomerase activity"/>
    <property type="evidence" value="ECO:0007669"/>
    <property type="project" value="UniProtKB-KW"/>
</dbReference>
<evidence type="ECO:0000256" key="1">
    <source>
        <dbReference type="ARBA" id="ARBA00008558"/>
    </source>
</evidence>
<evidence type="ECO:0000313" key="3">
    <source>
        <dbReference type="EMBL" id="CDO11468.1"/>
    </source>
</evidence>
<dbReference type="Pfam" id="PF07221">
    <property type="entry name" value="GlcNAc_2-epim"/>
    <property type="match status" value="1"/>
</dbReference>